<name>A0A4C1X748_EUMVA</name>
<feature type="transmembrane region" description="Helical" evidence="5">
    <location>
        <begin position="294"/>
        <end position="313"/>
    </location>
</feature>
<dbReference type="STRING" id="151549.A0A4C1X748"/>
<evidence type="ECO:0000256" key="2">
    <source>
        <dbReference type="ARBA" id="ARBA00022692"/>
    </source>
</evidence>
<dbReference type="EMBL" id="BGZK01000747">
    <property type="protein sequence ID" value="GBP58870.1"/>
    <property type="molecule type" value="Genomic_DNA"/>
</dbReference>
<dbReference type="PRINTS" id="PR00119">
    <property type="entry name" value="CATATPASE"/>
</dbReference>
<dbReference type="Pfam" id="PF13246">
    <property type="entry name" value="Cation_ATPase"/>
    <property type="match status" value="1"/>
</dbReference>
<dbReference type="InterPro" id="IPR032631">
    <property type="entry name" value="P-type_ATPase_N"/>
</dbReference>
<dbReference type="SUPFAM" id="SSF81653">
    <property type="entry name" value="Calcium ATPase, transduction domain A"/>
    <property type="match status" value="1"/>
</dbReference>
<gene>
    <name evidence="7" type="primary">ATP11B</name>
    <name evidence="7" type="ORF">EVAR_54664_1</name>
</gene>
<dbReference type="Gene3D" id="2.70.150.10">
    <property type="entry name" value="Calcium-transporting ATPase, cytoplasmic transduction domain A"/>
    <property type="match status" value="1"/>
</dbReference>
<feature type="transmembrane region" description="Helical" evidence="5">
    <location>
        <begin position="700"/>
        <end position="720"/>
    </location>
</feature>
<proteinExistence type="predicted"/>
<dbReference type="SUPFAM" id="SSF56784">
    <property type="entry name" value="HAD-like"/>
    <property type="match status" value="1"/>
</dbReference>
<dbReference type="AlphaFoldDB" id="A0A4C1X748"/>
<dbReference type="SUPFAM" id="SSF81665">
    <property type="entry name" value="Calcium ATPase, transmembrane domain M"/>
    <property type="match status" value="1"/>
</dbReference>
<dbReference type="InterPro" id="IPR018303">
    <property type="entry name" value="ATPase_P-typ_P_site"/>
</dbReference>
<accession>A0A4C1X748</accession>
<feature type="transmembrane region" description="Helical" evidence="5">
    <location>
        <begin position="345"/>
        <end position="364"/>
    </location>
</feature>
<organism evidence="7 8">
    <name type="scientific">Eumeta variegata</name>
    <name type="common">Bagworm moth</name>
    <name type="synonym">Eumeta japonica</name>
    <dbReference type="NCBI Taxonomy" id="151549"/>
    <lineage>
        <taxon>Eukaryota</taxon>
        <taxon>Metazoa</taxon>
        <taxon>Ecdysozoa</taxon>
        <taxon>Arthropoda</taxon>
        <taxon>Hexapoda</taxon>
        <taxon>Insecta</taxon>
        <taxon>Pterygota</taxon>
        <taxon>Neoptera</taxon>
        <taxon>Endopterygota</taxon>
        <taxon>Lepidoptera</taxon>
        <taxon>Glossata</taxon>
        <taxon>Ditrysia</taxon>
        <taxon>Tineoidea</taxon>
        <taxon>Psychidae</taxon>
        <taxon>Oiketicinae</taxon>
        <taxon>Eumeta</taxon>
    </lineage>
</organism>
<comment type="caution">
    <text evidence="7">The sequence shown here is derived from an EMBL/GenBank/DDBJ whole genome shotgun (WGS) entry which is preliminary data.</text>
</comment>
<evidence type="ECO:0000313" key="8">
    <source>
        <dbReference type="Proteomes" id="UP000299102"/>
    </source>
</evidence>
<evidence type="ECO:0000256" key="5">
    <source>
        <dbReference type="SAM" id="Phobius"/>
    </source>
</evidence>
<keyword evidence="8" id="KW-1185">Reference proteome</keyword>
<evidence type="ECO:0000313" key="7">
    <source>
        <dbReference type="EMBL" id="GBP58870.1"/>
    </source>
</evidence>
<dbReference type="Gene3D" id="3.40.50.1000">
    <property type="entry name" value="HAD superfamily/HAD-like"/>
    <property type="match status" value="3"/>
</dbReference>
<dbReference type="InterPro" id="IPR023214">
    <property type="entry name" value="HAD_sf"/>
</dbReference>
<keyword evidence="3 5" id="KW-1133">Transmembrane helix</keyword>
<dbReference type="InterPro" id="IPR036412">
    <property type="entry name" value="HAD-like_sf"/>
</dbReference>
<dbReference type="GO" id="GO:0045332">
    <property type="term" value="P:phospholipid translocation"/>
    <property type="evidence" value="ECO:0007669"/>
    <property type="project" value="TreeGrafter"/>
</dbReference>
<feature type="domain" description="P-type ATPase N-terminal" evidence="6">
    <location>
        <begin position="25"/>
        <end position="58"/>
    </location>
</feature>
<dbReference type="GO" id="GO:0000166">
    <property type="term" value="F:nucleotide binding"/>
    <property type="evidence" value="ECO:0007669"/>
    <property type="project" value="InterPro"/>
</dbReference>
<dbReference type="PANTHER" id="PTHR24092:SF175">
    <property type="entry name" value="PHOSPHOLIPID-TRANSPORTING ATPASE"/>
    <property type="match status" value="1"/>
</dbReference>
<comment type="subcellular location">
    <subcellularLocation>
        <location evidence="1">Membrane</location>
    </subcellularLocation>
</comment>
<reference evidence="7 8" key="1">
    <citation type="journal article" date="2019" name="Commun. Biol.">
        <title>The bagworm genome reveals a unique fibroin gene that provides high tensile strength.</title>
        <authorList>
            <person name="Kono N."/>
            <person name="Nakamura H."/>
            <person name="Ohtoshi R."/>
            <person name="Tomita M."/>
            <person name="Numata K."/>
            <person name="Arakawa K."/>
        </authorList>
    </citation>
    <scope>NUCLEOTIDE SEQUENCE [LARGE SCALE GENOMIC DNA]</scope>
</reference>
<evidence type="ECO:0000259" key="6">
    <source>
        <dbReference type="Pfam" id="PF16209"/>
    </source>
</evidence>
<dbReference type="Gene3D" id="3.40.1110.10">
    <property type="entry name" value="Calcium-transporting ATPase, cytoplasmic domain N"/>
    <property type="match status" value="2"/>
</dbReference>
<dbReference type="GO" id="GO:0140326">
    <property type="term" value="F:ATPase-coupled intramembrane lipid transporter activity"/>
    <property type="evidence" value="ECO:0007669"/>
    <property type="project" value="TreeGrafter"/>
</dbReference>
<keyword evidence="2 5" id="KW-0812">Transmembrane</keyword>
<feature type="non-terminal residue" evidence="7">
    <location>
        <position position="1"/>
    </location>
</feature>
<dbReference type="PANTHER" id="PTHR24092">
    <property type="entry name" value="PROBABLE PHOSPHOLIPID-TRANSPORTING ATPASE"/>
    <property type="match status" value="1"/>
</dbReference>
<evidence type="ECO:0000256" key="1">
    <source>
        <dbReference type="ARBA" id="ARBA00004370"/>
    </source>
</evidence>
<evidence type="ECO:0000256" key="3">
    <source>
        <dbReference type="ARBA" id="ARBA00022989"/>
    </source>
</evidence>
<sequence length="751" mass="84500">RNKVSGLSETRSIEVGGYIENDKRKHNKIKTSKYSLLTFLPKNLMEQFRRIANFYFLSCNRDPVSSKTLDSKLQFGLPMASDYELFIVFISNYSPVSPMTSIVPLMFMVLVTAVKQGYEDWLRHRADDVVNRQMVEIIHKGVVKSVPTALVAPGMLVRVRSDRSVPADLVVLCASDPHGKCFITTANLDGETNLKTLRVPSPLLGYTPDMLPSGIRMKVPHPVADLYTFYGQLELPGRDPVRLTTDNLMLRGATLENTEWVIGCAIYTGEETKLALNSKYAANKFSSCEKAVNGYLLFFIGVLVAEVLLSFVLKRVYDLRYHAHEAYLGEGTTSYESVNDVLQDMFSFLLLYYYIIPMSLYVTIELYKFFGSLFITWDIDLYCDETNQPAIANTSDLSEDLGQVEILFSDKTGTLTKNLMVFKACSVNGRIYEQSDGELYDSSNFNERENLFQTDVKLFFTILALCHSVQVSAEDMKKLNSNLLADYNLRNGYVVSNAHLNSNGKIGELKYHASSPDEKALVEAAAQSGNLCQPNTVNETVKRDIENFAKKGLRILAVAYKEISQQEFDDVLKHIARLESANLSSIQKINQHFEVLEKSLTLIGATAVEDCLQDDVVGTLSSLRRAGIRIWVLTGDKIVKLIKQSPERPITAAIGDGANDISMIQEAHVGFGIYGKEGNQAVRQTDGDVLGTYMHLLTSYSFWFLSILLIIATLLPDYCLRVVHDLWWRRNQGHSKLRREVEAQVLESTRF</sequence>
<dbReference type="OrthoDB" id="377733at2759"/>
<dbReference type="InterPro" id="IPR008250">
    <property type="entry name" value="ATPase_P-typ_transduc_dom_A_sf"/>
</dbReference>
<dbReference type="PROSITE" id="PS00154">
    <property type="entry name" value="ATPASE_E1_E2"/>
    <property type="match status" value="1"/>
</dbReference>
<dbReference type="InterPro" id="IPR023298">
    <property type="entry name" value="ATPase_P-typ_TM_dom_sf"/>
</dbReference>
<protein>
    <submittedName>
        <fullName evidence="7">Probable phospholipid-transporting ATPase IF</fullName>
    </submittedName>
</protein>
<dbReference type="InterPro" id="IPR023299">
    <property type="entry name" value="ATPase_P-typ_cyto_dom_N"/>
</dbReference>
<keyword evidence="4 5" id="KW-0472">Membrane</keyword>
<dbReference type="Proteomes" id="UP000299102">
    <property type="component" value="Unassembled WGS sequence"/>
</dbReference>
<dbReference type="GO" id="GO:0005886">
    <property type="term" value="C:plasma membrane"/>
    <property type="evidence" value="ECO:0007669"/>
    <property type="project" value="TreeGrafter"/>
</dbReference>
<dbReference type="Pfam" id="PF16209">
    <property type="entry name" value="PhoLip_ATPase_N"/>
    <property type="match status" value="1"/>
</dbReference>
<evidence type="ECO:0000256" key="4">
    <source>
        <dbReference type="ARBA" id="ARBA00023136"/>
    </source>
</evidence>
<dbReference type="SUPFAM" id="SSF81660">
    <property type="entry name" value="Metal cation-transporting ATPase, ATP-binding domain N"/>
    <property type="match status" value="1"/>
</dbReference>